<dbReference type="InterPro" id="IPR004360">
    <property type="entry name" value="Glyas_Fos-R_dOase_dom"/>
</dbReference>
<feature type="domain" description="VOC" evidence="2">
    <location>
        <begin position="214"/>
        <end position="327"/>
    </location>
</feature>
<sequence>MSLKNSKNQNSKKKTAKINLIIIVAVALIAIVIAFAFANNGEVATKDYEINSPARVGAVTLTVGDIKTMSDFYQKTIGFNVLKDEGERVSLTADGKNPLLILEEKKDTLDKPFGTTGLYHFALLLPDERTLGQFLIHLSDSLYLQGAADHQYSKALYLADPEGNGIEIYADIPSNEWIRDGKGGYVGGTYQLNVAELYNLAKDDEWTGLPEGTKMGHMHLQVADIEKSETFYTEVLGFDIVAKSDSHLFVSLDGYHHHIGMNTWLGKGIPSPPDNAKGLKHFNVLLTQPEWTTVKENLTKENISFNENGNEIEVNDPAGIKLHLINKYE</sequence>
<evidence type="ECO:0000256" key="1">
    <source>
        <dbReference type="SAM" id="Phobius"/>
    </source>
</evidence>
<evidence type="ECO:0000313" key="4">
    <source>
        <dbReference type="Proteomes" id="UP000219252"/>
    </source>
</evidence>
<dbReference type="InterPro" id="IPR029068">
    <property type="entry name" value="Glyas_Bleomycin-R_OHBP_Dase"/>
</dbReference>
<gene>
    <name evidence="3" type="ORF">SAMN05877842_10522</name>
</gene>
<keyword evidence="3" id="KW-0223">Dioxygenase</keyword>
<keyword evidence="1" id="KW-0472">Membrane</keyword>
<dbReference type="InterPro" id="IPR037523">
    <property type="entry name" value="VOC_core"/>
</dbReference>
<dbReference type="PANTHER" id="PTHR43279:SF1">
    <property type="entry name" value="CATECHOL-2,3-DIOXYGENASE"/>
    <property type="match status" value="1"/>
</dbReference>
<feature type="transmembrane region" description="Helical" evidence="1">
    <location>
        <begin position="20"/>
        <end position="38"/>
    </location>
</feature>
<accession>A0A285UAX4</accession>
<evidence type="ECO:0000313" key="3">
    <source>
        <dbReference type="EMBL" id="SOC39050.1"/>
    </source>
</evidence>
<reference evidence="4" key="1">
    <citation type="submission" date="2017-08" db="EMBL/GenBank/DDBJ databases">
        <authorList>
            <person name="Varghese N."/>
            <person name="Submissions S."/>
        </authorList>
    </citation>
    <scope>NUCLEOTIDE SEQUENCE [LARGE SCALE GENOMIC DNA]</scope>
    <source>
        <strain evidence="4">JC23</strain>
    </source>
</reference>
<dbReference type="CDD" id="cd07255">
    <property type="entry name" value="VOC_BsCatE_like_N"/>
    <property type="match status" value="1"/>
</dbReference>
<proteinExistence type="predicted"/>
<dbReference type="PROSITE" id="PS51819">
    <property type="entry name" value="VOC"/>
    <property type="match status" value="2"/>
</dbReference>
<keyword evidence="4" id="KW-1185">Reference proteome</keyword>
<dbReference type="RefSeq" id="WP_097149228.1">
    <property type="nucleotide sequence ID" value="NZ_OBQC01000005.1"/>
</dbReference>
<keyword evidence="1" id="KW-1133">Transmembrane helix</keyword>
<dbReference type="SUPFAM" id="SSF54593">
    <property type="entry name" value="Glyoxalase/Bleomycin resistance protein/Dihydroxybiphenyl dioxygenase"/>
    <property type="match status" value="2"/>
</dbReference>
<dbReference type="EMBL" id="OBQC01000005">
    <property type="protein sequence ID" value="SOC39050.1"/>
    <property type="molecule type" value="Genomic_DNA"/>
</dbReference>
<dbReference type="PANTHER" id="PTHR43279">
    <property type="entry name" value="CATECHOL-2,3-DIOXYGENASE"/>
    <property type="match status" value="1"/>
</dbReference>
<dbReference type="Pfam" id="PF00903">
    <property type="entry name" value="Glyoxalase"/>
    <property type="match status" value="2"/>
</dbReference>
<dbReference type="Proteomes" id="UP000219252">
    <property type="component" value="Unassembled WGS sequence"/>
</dbReference>
<evidence type="ECO:0000259" key="2">
    <source>
        <dbReference type="PROSITE" id="PS51819"/>
    </source>
</evidence>
<dbReference type="CDD" id="cd16359">
    <property type="entry name" value="VOC_BsCatE_like_C"/>
    <property type="match status" value="1"/>
</dbReference>
<organism evidence="3 4">
    <name type="scientific">Ureibacillus acetophenoni</name>
    <dbReference type="NCBI Taxonomy" id="614649"/>
    <lineage>
        <taxon>Bacteria</taxon>
        <taxon>Bacillati</taxon>
        <taxon>Bacillota</taxon>
        <taxon>Bacilli</taxon>
        <taxon>Bacillales</taxon>
        <taxon>Caryophanaceae</taxon>
        <taxon>Ureibacillus</taxon>
    </lineage>
</organism>
<feature type="domain" description="VOC" evidence="2">
    <location>
        <begin position="55"/>
        <end position="171"/>
    </location>
</feature>
<name>A0A285UAX4_9BACL</name>
<protein>
    <submittedName>
        <fullName evidence="3">Catechol 2,3-dioxygenase</fullName>
    </submittedName>
</protein>
<dbReference type="GO" id="GO:0051213">
    <property type="term" value="F:dioxygenase activity"/>
    <property type="evidence" value="ECO:0007669"/>
    <property type="project" value="UniProtKB-KW"/>
</dbReference>
<dbReference type="Gene3D" id="3.10.180.10">
    <property type="entry name" value="2,3-Dihydroxybiphenyl 1,2-Dioxygenase, domain 1"/>
    <property type="match status" value="2"/>
</dbReference>
<dbReference type="OrthoDB" id="9792626at2"/>
<keyword evidence="3" id="KW-0560">Oxidoreductase</keyword>
<keyword evidence="1" id="KW-0812">Transmembrane</keyword>
<dbReference type="AlphaFoldDB" id="A0A285UAX4"/>